<dbReference type="EMBL" id="GL883078">
    <property type="protein sequence ID" value="EGF91190.1"/>
    <property type="molecule type" value="Genomic_DNA"/>
</dbReference>
<evidence type="ECO:0000259" key="2">
    <source>
        <dbReference type="Pfam" id="PF03448"/>
    </source>
</evidence>
<feature type="compositionally biased region" description="Basic and acidic residues" evidence="1">
    <location>
        <begin position="45"/>
        <end position="66"/>
    </location>
</feature>
<reference evidence="4" key="1">
    <citation type="submission" date="2011-03" db="EMBL/GenBank/DDBJ databases">
        <title>Draft genome sequence of Brevundimonas diminuta.</title>
        <authorList>
            <person name="Brown P.J.B."/>
            <person name="Buechlein A."/>
            <person name="Hemmerich C."/>
            <person name="Brun Y.V."/>
        </authorList>
    </citation>
    <scope>NUCLEOTIDE SEQUENCE [LARGE SCALE GENOMIC DNA]</scope>
    <source>
        <strain evidence="4">C19</strain>
    </source>
</reference>
<protein>
    <recommendedName>
        <fullName evidence="2">Magnesium transporter MgtE intracellular domain-containing protein</fullName>
    </recommendedName>
</protein>
<feature type="region of interest" description="Disordered" evidence="1">
    <location>
        <begin position="45"/>
        <end position="70"/>
    </location>
</feature>
<evidence type="ECO:0000313" key="4">
    <source>
        <dbReference type="Proteomes" id="UP000006512"/>
    </source>
</evidence>
<name>F4QPD2_9CAUL</name>
<dbReference type="eggNOG" id="COG3334">
    <property type="taxonomic scope" value="Bacteria"/>
</dbReference>
<proteinExistence type="predicted"/>
<gene>
    <name evidence="3" type="ORF">ABI_26050</name>
</gene>
<dbReference type="Pfam" id="PF03448">
    <property type="entry name" value="MgtE_N"/>
    <property type="match status" value="1"/>
</dbReference>
<dbReference type="HOGENOM" id="CLU_075493_0_0_5"/>
<feature type="compositionally biased region" description="Low complexity" evidence="1">
    <location>
        <begin position="253"/>
        <end position="282"/>
    </location>
</feature>
<feature type="region of interest" description="Disordered" evidence="1">
    <location>
        <begin position="238"/>
        <end position="282"/>
    </location>
</feature>
<accession>F4QPD2</accession>
<dbReference type="SUPFAM" id="SSF158791">
    <property type="entry name" value="MgtE N-terminal domain-like"/>
    <property type="match status" value="1"/>
</dbReference>
<feature type="domain" description="Magnesium transporter MgtE intracellular" evidence="2">
    <location>
        <begin position="177"/>
        <end position="241"/>
    </location>
</feature>
<dbReference type="RefSeq" id="WP_006273385.1">
    <property type="nucleotide sequence ID" value="NZ_GL883078.1"/>
</dbReference>
<keyword evidence="4" id="KW-1185">Reference proteome</keyword>
<dbReference type="Proteomes" id="UP000006512">
    <property type="component" value="Unassembled WGS sequence"/>
</dbReference>
<dbReference type="AlphaFoldDB" id="F4QPD2"/>
<organism evidence="3 4">
    <name type="scientific">Asticcacaulis biprosthecium C19</name>
    <dbReference type="NCBI Taxonomy" id="715226"/>
    <lineage>
        <taxon>Bacteria</taxon>
        <taxon>Pseudomonadati</taxon>
        <taxon>Pseudomonadota</taxon>
        <taxon>Alphaproteobacteria</taxon>
        <taxon>Caulobacterales</taxon>
        <taxon>Caulobacteraceae</taxon>
        <taxon>Asticcacaulis</taxon>
    </lineage>
</organism>
<sequence length="282" mass="29204">MAMPRLLPIVFVAVGGVLALKALTSLEVMPDIFSQATAFAADAVKKDEPKKPAKGEAKSEASKGDDPTESYSIASSLLTAEQAGSDAAAAVPAAPVCATSVNQLAAEAGMSPNELQILSSLGQRRKQLDEREAALNAREQLINTADAKLDNRIGQLTDLKGQIQGLLDQATKVADDDANRLVAVYSAMKPKDAAAVFATMDDDVRLPIAAKMKDRALAAILGAMPPLAARELTEKLSRRMSQAGGLQQKLDKATANGPAATAPAAAAPQQAAKPAATPEKKG</sequence>
<evidence type="ECO:0000256" key="1">
    <source>
        <dbReference type="SAM" id="MobiDB-lite"/>
    </source>
</evidence>
<dbReference type="InterPro" id="IPR006668">
    <property type="entry name" value="Mg_transptr_MgtE_intracell_dom"/>
</dbReference>
<evidence type="ECO:0000313" key="3">
    <source>
        <dbReference type="EMBL" id="EGF91190.1"/>
    </source>
</evidence>
<dbReference type="OrthoDB" id="9791432at2"/>
<dbReference type="STRING" id="715226.ABI_26050"/>